<proteinExistence type="predicted"/>
<dbReference type="OrthoDB" id="570572at2"/>
<dbReference type="SUPFAM" id="SSF52980">
    <property type="entry name" value="Restriction endonuclease-like"/>
    <property type="match status" value="1"/>
</dbReference>
<dbReference type="Pfam" id="PF04480">
    <property type="entry name" value="DUF559"/>
    <property type="match status" value="1"/>
</dbReference>
<dbReference type="AlphaFoldDB" id="A0A4V3Z0U0"/>
<dbReference type="InterPro" id="IPR047216">
    <property type="entry name" value="Endonuclease_DUF559_bact"/>
</dbReference>
<protein>
    <submittedName>
        <fullName evidence="2">DUF559 domain-containing protein</fullName>
    </submittedName>
</protein>
<dbReference type="Proteomes" id="UP000305282">
    <property type="component" value="Unassembled WGS sequence"/>
</dbReference>
<dbReference type="EMBL" id="SSXH01000659">
    <property type="protein sequence ID" value="THJ48292.1"/>
    <property type="molecule type" value="Genomic_DNA"/>
</dbReference>
<dbReference type="Gene3D" id="3.40.960.10">
    <property type="entry name" value="VSR Endonuclease"/>
    <property type="match status" value="1"/>
</dbReference>
<gene>
    <name evidence="2" type="ORF">E7Y31_19310</name>
</gene>
<reference evidence="2 3" key="1">
    <citation type="submission" date="2019-04" db="EMBL/GenBank/DDBJ databases">
        <title>Draft genome sequences for three unisolated Alnus-infective Frankia Sp+ strains, AgTrS, AiOr and AvVan, the first sequenced Frankia strains able to sporulate in-planta.</title>
        <authorList>
            <person name="Bethencourt L."/>
            <person name="Vautrin F."/>
            <person name="Taib N."/>
            <person name="Dubost A."/>
            <person name="Castro-Garcia L."/>
            <person name="Imbaud O."/>
            <person name="Abrouk D."/>
            <person name="Fournier P."/>
            <person name="Briolay J."/>
            <person name="Nguyen A."/>
            <person name="Normand P."/>
            <person name="Fernandez M.P."/>
            <person name="Brochier-Armanet C."/>
            <person name="Herrera-Belaroussi A."/>
        </authorList>
    </citation>
    <scope>NUCLEOTIDE SEQUENCE [LARGE SCALE GENOMIC DNA]</scope>
    <source>
        <strain evidence="2 3">AvVan</strain>
    </source>
</reference>
<dbReference type="PANTHER" id="PTHR38590">
    <property type="entry name" value="BLL0828 PROTEIN"/>
    <property type="match status" value="1"/>
</dbReference>
<evidence type="ECO:0000313" key="2">
    <source>
        <dbReference type="EMBL" id="THJ48292.1"/>
    </source>
</evidence>
<keyword evidence="3" id="KW-1185">Reference proteome</keyword>
<dbReference type="InterPro" id="IPR007569">
    <property type="entry name" value="DUF559"/>
</dbReference>
<name>A0A4V3Z0U0_9ACTN</name>
<evidence type="ECO:0000259" key="1">
    <source>
        <dbReference type="Pfam" id="PF04480"/>
    </source>
</evidence>
<dbReference type="InterPro" id="IPR011335">
    <property type="entry name" value="Restrct_endonuc-II-like"/>
</dbReference>
<feature type="domain" description="DUF559" evidence="1">
    <location>
        <begin position="35"/>
        <end position="108"/>
    </location>
</feature>
<sequence>MRGRPHPASRAEQWLERALSRHAWARGRAWNQPHRSGPLTALIYVDLAWFAERVVVEVDGPEHRAMAHYERDRWRDNELGLERFTVLRFTNDAVLGDLDLVINQIERCITARRTPSEEATNP</sequence>
<dbReference type="PANTHER" id="PTHR38590:SF1">
    <property type="entry name" value="BLL0828 PROTEIN"/>
    <property type="match status" value="1"/>
</dbReference>
<comment type="caution">
    <text evidence="2">The sequence shown here is derived from an EMBL/GenBank/DDBJ whole genome shotgun (WGS) entry which is preliminary data.</text>
</comment>
<accession>A0A4V3Z0U0</accession>
<evidence type="ECO:0000313" key="3">
    <source>
        <dbReference type="Proteomes" id="UP000305282"/>
    </source>
</evidence>
<organism evidence="2 3">
    <name type="scientific">Candidatus Frankia alpina</name>
    <dbReference type="NCBI Taxonomy" id="2699483"/>
    <lineage>
        <taxon>Bacteria</taxon>
        <taxon>Bacillati</taxon>
        <taxon>Actinomycetota</taxon>
        <taxon>Actinomycetes</taxon>
        <taxon>Frankiales</taxon>
        <taxon>Frankiaceae</taxon>
        <taxon>Frankia</taxon>
    </lineage>
</organism>